<evidence type="ECO:0000256" key="7">
    <source>
        <dbReference type="PIRSR" id="PIRSR001217-1"/>
    </source>
</evidence>
<dbReference type="PIRSF" id="PIRSF001217">
    <property type="entry name" value="Protease_4_SppA"/>
    <property type="match status" value="1"/>
</dbReference>
<evidence type="ECO:0000313" key="10">
    <source>
        <dbReference type="EMBL" id="VFP81694.1"/>
    </source>
</evidence>
<dbReference type="InterPro" id="IPR004635">
    <property type="entry name" value="Pept_S49_SppA"/>
</dbReference>
<dbReference type="Gene3D" id="3.90.226.10">
    <property type="entry name" value="2-enoyl-CoA Hydratase, Chain A, domain 1"/>
    <property type="match status" value="3"/>
</dbReference>
<gene>
    <name evidence="10" type="primary">sppA</name>
    <name evidence="10" type="ORF">ERCICURV3402_019</name>
</gene>
<dbReference type="Proteomes" id="UP000294441">
    <property type="component" value="Chromosome 1"/>
</dbReference>
<comment type="similarity">
    <text evidence="2">Belongs to the peptidase S49 family.</text>
</comment>
<name>A0A451D7M2_9GAMM</name>
<feature type="active site" description="Nucleophile" evidence="7">
    <location>
        <position position="410"/>
    </location>
</feature>
<evidence type="ECO:0000313" key="11">
    <source>
        <dbReference type="Proteomes" id="UP000294441"/>
    </source>
</evidence>
<evidence type="ECO:0000256" key="4">
    <source>
        <dbReference type="ARBA" id="ARBA00022801"/>
    </source>
</evidence>
<dbReference type="InterPro" id="IPR047217">
    <property type="entry name" value="S49_SppA_67K_type_N"/>
</dbReference>
<evidence type="ECO:0000256" key="3">
    <source>
        <dbReference type="ARBA" id="ARBA00022670"/>
    </source>
</evidence>
<dbReference type="SUPFAM" id="SSF52096">
    <property type="entry name" value="ClpP/crotonase"/>
    <property type="match status" value="2"/>
</dbReference>
<evidence type="ECO:0000256" key="6">
    <source>
        <dbReference type="ARBA" id="ARBA00023136"/>
    </source>
</evidence>
<dbReference type="NCBIfam" id="NF008195">
    <property type="entry name" value="PRK10949.1"/>
    <property type="match status" value="1"/>
</dbReference>
<dbReference type="InterPro" id="IPR002142">
    <property type="entry name" value="Peptidase_S49"/>
</dbReference>
<keyword evidence="6 8" id="KW-0472">Membrane</keyword>
<dbReference type="CDD" id="cd07018">
    <property type="entry name" value="S49_SppA_67K_type"/>
    <property type="match status" value="1"/>
</dbReference>
<keyword evidence="8" id="KW-0812">Transmembrane</keyword>
<dbReference type="InterPro" id="IPR004634">
    <property type="entry name" value="Pept_S49_pIV"/>
</dbReference>
<dbReference type="GeneID" id="66304298"/>
<evidence type="ECO:0000256" key="2">
    <source>
        <dbReference type="ARBA" id="ARBA00008683"/>
    </source>
</evidence>
<dbReference type="PANTHER" id="PTHR33209:SF1">
    <property type="entry name" value="PEPTIDASE S49 DOMAIN-CONTAINING PROTEIN"/>
    <property type="match status" value="1"/>
</dbReference>
<evidence type="ECO:0000259" key="9">
    <source>
        <dbReference type="Pfam" id="PF01343"/>
    </source>
</evidence>
<dbReference type="RefSeq" id="WP_157992358.1">
    <property type="nucleotide sequence ID" value="NZ_LR217713.1"/>
</dbReference>
<keyword evidence="4 10" id="KW-0378">Hydrolase</keyword>
<dbReference type="PANTHER" id="PTHR33209">
    <property type="entry name" value="PROTEASE 4"/>
    <property type="match status" value="1"/>
</dbReference>
<protein>
    <submittedName>
        <fullName evidence="10">Protease 4</fullName>
        <ecNumber evidence="10">3.4.21.-</ecNumber>
    </submittedName>
</protein>
<keyword evidence="3 10" id="KW-0645">Protease</keyword>
<feature type="domain" description="Peptidase S49" evidence="9">
    <location>
        <begin position="142"/>
        <end position="287"/>
    </location>
</feature>
<comment type="subcellular location">
    <subcellularLocation>
        <location evidence="1">Membrane</location>
    </subcellularLocation>
</comment>
<feature type="active site" description="Proton donor/acceptor" evidence="7">
    <location>
        <position position="210"/>
    </location>
</feature>
<dbReference type="OrthoDB" id="9764363at2"/>
<evidence type="ECO:0000256" key="1">
    <source>
        <dbReference type="ARBA" id="ARBA00004370"/>
    </source>
</evidence>
<feature type="domain" description="Peptidase S49" evidence="9">
    <location>
        <begin position="393"/>
        <end position="543"/>
    </location>
</feature>
<dbReference type="AlphaFoldDB" id="A0A451D7M2"/>
<dbReference type="GO" id="GO:0006465">
    <property type="term" value="P:signal peptide processing"/>
    <property type="evidence" value="ECO:0007669"/>
    <property type="project" value="InterPro"/>
</dbReference>
<dbReference type="InterPro" id="IPR047272">
    <property type="entry name" value="S49_SppA_C"/>
</dbReference>
<dbReference type="NCBIfam" id="TIGR00706">
    <property type="entry name" value="SppA_dom"/>
    <property type="match status" value="1"/>
</dbReference>
<evidence type="ECO:0000256" key="8">
    <source>
        <dbReference type="SAM" id="Phobius"/>
    </source>
</evidence>
<organism evidence="10 11">
    <name type="scientific">Candidatus Erwinia haradaeae</name>
    <dbReference type="NCBI Taxonomy" id="1922217"/>
    <lineage>
        <taxon>Bacteria</taxon>
        <taxon>Pseudomonadati</taxon>
        <taxon>Pseudomonadota</taxon>
        <taxon>Gammaproteobacteria</taxon>
        <taxon>Enterobacterales</taxon>
        <taxon>Erwiniaceae</taxon>
        <taxon>Erwinia</taxon>
    </lineage>
</organism>
<dbReference type="CDD" id="cd07023">
    <property type="entry name" value="S49_Sppa_N_C"/>
    <property type="match status" value="1"/>
</dbReference>
<dbReference type="NCBIfam" id="TIGR00705">
    <property type="entry name" value="SppA_67K"/>
    <property type="match status" value="1"/>
</dbReference>
<dbReference type="GO" id="GO:0016020">
    <property type="term" value="C:membrane"/>
    <property type="evidence" value="ECO:0007669"/>
    <property type="project" value="UniProtKB-SubCell"/>
</dbReference>
<evidence type="ECO:0000256" key="5">
    <source>
        <dbReference type="ARBA" id="ARBA00022825"/>
    </source>
</evidence>
<dbReference type="EMBL" id="LR217713">
    <property type="protein sequence ID" value="VFP81694.1"/>
    <property type="molecule type" value="Genomic_DNA"/>
</dbReference>
<proteinExistence type="inferred from homology"/>
<keyword evidence="5" id="KW-0720">Serine protease</keyword>
<dbReference type="GO" id="GO:0008236">
    <property type="term" value="F:serine-type peptidase activity"/>
    <property type="evidence" value="ECO:0007669"/>
    <property type="project" value="UniProtKB-KW"/>
</dbReference>
<dbReference type="InterPro" id="IPR029045">
    <property type="entry name" value="ClpP/crotonase-like_dom_sf"/>
</dbReference>
<dbReference type="EC" id="3.4.21.-" evidence="10"/>
<keyword evidence="8" id="KW-1133">Transmembrane helix</keyword>
<accession>A0A451D7M2</accession>
<reference evidence="10 11" key="1">
    <citation type="submission" date="2019-02" db="EMBL/GenBank/DDBJ databases">
        <authorList>
            <person name="Manzano-Marin A."/>
            <person name="Manzano-Marin A."/>
        </authorList>
    </citation>
    <scope>NUCLEOTIDE SEQUENCE [LARGE SCALE GENOMIC DNA]</scope>
    <source>
        <strain evidence="10 11">ErCicurvipes</strain>
    </source>
</reference>
<sequence length="622" mass="69439">MHMVWKVIIKVFHSIWRVLTLIREVILNVVCIFLVFLCCGIWMQYEKLNTISQLSKGALIVNLSGMLVDKPTNSHKFFNKVGRQILGNNSENIKEHSLFHLVSTIRQAKDDPKITGMVLDLDNFSGGDQPSLHYVGKVLREFRTSGKPIFAIGSSYSQAQYYLASFANKIYLSPDGEVDLHGFSTNSMYYHSLLKKLKITSHVFRVGRYKSAVEPFLRDDMSSEAREIDRIWLGELWHNYLCTLAENRHLDIQQIFPSVQEQVYRLEQLHGDSAQYAKDMHLVDELASPSFVDKALVKVFGWNEEIKNYHGINIYDYQLKNTSSDNNNIAVIMVSGAIMDRDTKTGCVSSEASILEIRSARLNPKIKAIIFRVNSPGGTATASEGIREELAAARNAGKPVVVSMGGVAASGGYWVSIPANYIIADPNTITGSIGIFSVLNTIENSLGAIGIHVDGVATSGLAEVMNTKSLPKEVQKIIQLRIEHGYQRFISLVAKARHQTITEVDKIAQGHVWTGREAKDNGLVDALGDFDDAVMKAAELAQLTKPQISWYKDRPGLLDMFFSEVEIPANLALLMHFFQMSSSTQILDGFQEISNKSGFGGYFPYDSKDHYALCTSCRSDIK</sequence>
<feature type="transmembrane region" description="Helical" evidence="8">
    <location>
        <begin position="21"/>
        <end position="45"/>
    </location>
</feature>
<dbReference type="Pfam" id="PF01343">
    <property type="entry name" value="Peptidase_S49"/>
    <property type="match status" value="2"/>
</dbReference>